<dbReference type="Proteomes" id="UP000246715">
    <property type="component" value="Segment"/>
</dbReference>
<accession>A7IVK0</accession>
<protein>
    <submittedName>
        <fullName evidence="1">Uncharacterized protein M820R</fullName>
    </submittedName>
</protein>
<gene>
    <name evidence="1" type="primary">M820R</name>
    <name evidence="1" type="ORF">MT325_M820R</name>
</gene>
<organismHost>
    <name type="scientific">Paramecium bursaria</name>
    <dbReference type="NCBI Taxonomy" id="74790"/>
</organismHost>
<organism evidence="1 2">
    <name type="scientific">Paramecium bursaria Chlorella virus MT325</name>
    <name type="common">PBCV-MT325</name>
    <dbReference type="NCBI Taxonomy" id="346932"/>
    <lineage>
        <taxon>Viruses</taxon>
        <taxon>Varidnaviria</taxon>
        <taxon>Bamfordvirae</taxon>
        <taxon>Nucleocytoviricota</taxon>
        <taxon>Megaviricetes</taxon>
        <taxon>Algavirales</taxon>
        <taxon>Phycodnaviridae</taxon>
        <taxon>Chlorovirus</taxon>
        <taxon>Chlorovirus conductrix</taxon>
        <taxon>Paramecium bursaria Chlorella virus A1</taxon>
    </lineage>
</organism>
<dbReference type="EMBL" id="DQ491001">
    <property type="protein sequence ID" value="ABT14374.1"/>
    <property type="molecule type" value="Genomic_DNA"/>
</dbReference>
<evidence type="ECO:0000313" key="1">
    <source>
        <dbReference type="EMBL" id="ABT14374.1"/>
    </source>
</evidence>
<proteinExistence type="predicted"/>
<name>A7IVK0_PBCVM</name>
<reference evidence="1 2" key="1">
    <citation type="journal article" date="2007" name="Virology">
        <title>Sequence and annotation of the 314-kb MT325 and the 321-kb FR483 viruses that infect Chlorella Pbi.</title>
        <authorList>
            <person name="Fitzgerald L.A."/>
            <person name="Graves M.V."/>
            <person name="Li X."/>
            <person name="Feldblyum T."/>
            <person name="Hartigan J."/>
            <person name="Van Etten J.L."/>
        </authorList>
    </citation>
    <scope>NUCLEOTIDE SEQUENCE [LARGE SCALE GENOMIC DNA]</scope>
    <source>
        <strain evidence="1 2">MT325</strain>
    </source>
</reference>
<sequence>MSSRIQLALVKRLERQMKQLEKKETKQFYRNLNRRVRQFETVNDHFDDQKKRILDNFDAYYKQIEDSMLINKLRFELCLNDKLDDVMNDYTYIANHEEVVDIDDISKKMMLNSNSHLFFQGLYPTNSDGKSDNNDAFYAFVFIMMAFYTFTM</sequence>
<evidence type="ECO:0000313" key="2">
    <source>
        <dbReference type="Proteomes" id="UP000246715"/>
    </source>
</evidence>